<evidence type="ECO:0000256" key="1">
    <source>
        <dbReference type="ARBA" id="ARBA00004123"/>
    </source>
</evidence>
<gene>
    <name evidence="8" type="ORF">SAY87_010099</name>
</gene>
<dbReference type="AlphaFoldDB" id="A0AAN7GVT7"/>
<keyword evidence="2" id="KW-0805">Transcription regulation</keyword>
<comment type="caution">
    <text evidence="8">The sequence shown here is derived from an EMBL/GenBank/DDBJ whole genome shotgun (WGS) entry which is preliminary data.</text>
</comment>
<proteinExistence type="predicted"/>
<feature type="domain" description="NAC" evidence="7">
    <location>
        <begin position="15"/>
        <end position="175"/>
    </location>
</feature>
<keyword evidence="4" id="KW-0804">Transcription</keyword>
<dbReference type="FunFam" id="2.170.150.80:FF:000003">
    <property type="entry name" value="NAC domain-containing protein"/>
    <property type="match status" value="1"/>
</dbReference>
<evidence type="ECO:0000256" key="5">
    <source>
        <dbReference type="ARBA" id="ARBA00023242"/>
    </source>
</evidence>
<protein>
    <recommendedName>
        <fullName evidence="7">NAC domain-containing protein</fullName>
    </recommendedName>
</protein>
<dbReference type="Gene3D" id="2.170.150.80">
    <property type="entry name" value="NAC domain"/>
    <property type="match status" value="1"/>
</dbReference>
<dbReference type="SUPFAM" id="SSF101941">
    <property type="entry name" value="NAC domain"/>
    <property type="match status" value="1"/>
</dbReference>
<dbReference type="GO" id="GO:0006355">
    <property type="term" value="P:regulation of DNA-templated transcription"/>
    <property type="evidence" value="ECO:0007669"/>
    <property type="project" value="InterPro"/>
</dbReference>
<evidence type="ECO:0000313" key="8">
    <source>
        <dbReference type="EMBL" id="KAK4743787.1"/>
    </source>
</evidence>
<dbReference type="InterPro" id="IPR036093">
    <property type="entry name" value="NAC_dom_sf"/>
</dbReference>
<dbReference type="Proteomes" id="UP001345219">
    <property type="component" value="Chromosome 9"/>
</dbReference>
<feature type="region of interest" description="Disordered" evidence="6">
    <location>
        <begin position="331"/>
        <end position="368"/>
    </location>
</feature>
<dbReference type="EMBL" id="JAXIOK010000022">
    <property type="protein sequence ID" value="KAK4743787.1"/>
    <property type="molecule type" value="Genomic_DNA"/>
</dbReference>
<evidence type="ECO:0000313" key="9">
    <source>
        <dbReference type="Proteomes" id="UP001345219"/>
    </source>
</evidence>
<dbReference type="PANTHER" id="PTHR31744">
    <property type="entry name" value="PROTEIN CUP-SHAPED COTYLEDON 2-RELATED"/>
    <property type="match status" value="1"/>
</dbReference>
<keyword evidence="3" id="KW-0238">DNA-binding</keyword>
<evidence type="ECO:0000256" key="2">
    <source>
        <dbReference type="ARBA" id="ARBA00023015"/>
    </source>
</evidence>
<evidence type="ECO:0000256" key="6">
    <source>
        <dbReference type="SAM" id="MobiDB-lite"/>
    </source>
</evidence>
<dbReference type="PANTHER" id="PTHR31744:SF221">
    <property type="entry name" value="NAC DOMAIN-CONTAINING PROTEIN 43-LIKE"/>
    <property type="match status" value="1"/>
</dbReference>
<dbReference type="PROSITE" id="PS51005">
    <property type="entry name" value="NAC"/>
    <property type="match status" value="1"/>
</dbReference>
<evidence type="ECO:0000259" key="7">
    <source>
        <dbReference type="PROSITE" id="PS51005"/>
    </source>
</evidence>
<keyword evidence="9" id="KW-1185">Reference proteome</keyword>
<dbReference type="GO" id="GO:0005634">
    <property type="term" value="C:nucleus"/>
    <property type="evidence" value="ECO:0007669"/>
    <property type="project" value="UniProtKB-SubCell"/>
</dbReference>
<feature type="compositionally biased region" description="Acidic residues" evidence="6">
    <location>
        <begin position="349"/>
        <end position="360"/>
    </location>
</feature>
<dbReference type="InterPro" id="IPR003441">
    <property type="entry name" value="NAC-dom"/>
</dbReference>
<name>A0AAN7GVT7_9MYRT</name>
<organism evidence="8 9">
    <name type="scientific">Trapa incisa</name>
    <dbReference type="NCBI Taxonomy" id="236973"/>
    <lineage>
        <taxon>Eukaryota</taxon>
        <taxon>Viridiplantae</taxon>
        <taxon>Streptophyta</taxon>
        <taxon>Embryophyta</taxon>
        <taxon>Tracheophyta</taxon>
        <taxon>Spermatophyta</taxon>
        <taxon>Magnoliopsida</taxon>
        <taxon>eudicotyledons</taxon>
        <taxon>Gunneridae</taxon>
        <taxon>Pentapetalae</taxon>
        <taxon>rosids</taxon>
        <taxon>malvids</taxon>
        <taxon>Myrtales</taxon>
        <taxon>Lythraceae</taxon>
        <taxon>Trapa</taxon>
    </lineage>
</organism>
<sequence length="406" mass="46275">MPQDMNLSINGQSRVPPGFRFHPTEEELLHYYLRKKVAQDMIDLDVIREVDLNKLEPWDIQEKCRIGSTPQSDWYFFSHKDKKYPTGTRTNRATAAGFWKATGRDKIIYSRLRRIGLRKTLVFYKGRAPHGQKLDWIMHEYRLDESPIMDSSVLNPSVDQSSAEEGWVICRVFRKKNFQKTLDVSPKNSSSPSFDLKLIQSLDTANKLSDSDVLIRDNPSSVLDQILLYMGRNNACTIGTSQPRQPVGFNNQSDCCDSTASDLHDRFMHLPRLSCPTTLPSMFPTQSLSLHQQPLIDLTNTAENGQDHAMMQPLTVRDWAAFDQLVASQLNGQPERPRSSAFGLHPADEDQDEEEEDNENGELAAALMPQYQTAPKVFDEYENGDFWSFTKCSSLPDSDPLRHLSV</sequence>
<evidence type="ECO:0000256" key="4">
    <source>
        <dbReference type="ARBA" id="ARBA00023163"/>
    </source>
</evidence>
<evidence type="ECO:0000256" key="3">
    <source>
        <dbReference type="ARBA" id="ARBA00023125"/>
    </source>
</evidence>
<accession>A0AAN7GVT7</accession>
<keyword evidence="5" id="KW-0539">Nucleus</keyword>
<comment type="subcellular location">
    <subcellularLocation>
        <location evidence="1">Nucleus</location>
    </subcellularLocation>
</comment>
<reference evidence="8 9" key="1">
    <citation type="journal article" date="2023" name="Hortic Res">
        <title>Pangenome of water caltrop reveals structural variations and asymmetric subgenome divergence after allopolyploidization.</title>
        <authorList>
            <person name="Zhang X."/>
            <person name="Chen Y."/>
            <person name="Wang L."/>
            <person name="Yuan Y."/>
            <person name="Fang M."/>
            <person name="Shi L."/>
            <person name="Lu R."/>
            <person name="Comes H.P."/>
            <person name="Ma Y."/>
            <person name="Chen Y."/>
            <person name="Huang G."/>
            <person name="Zhou Y."/>
            <person name="Zheng Z."/>
            <person name="Qiu Y."/>
        </authorList>
    </citation>
    <scope>NUCLEOTIDE SEQUENCE [LARGE SCALE GENOMIC DNA]</scope>
    <source>
        <tissue evidence="8">Roots</tissue>
    </source>
</reference>
<dbReference type="GO" id="GO:0003677">
    <property type="term" value="F:DNA binding"/>
    <property type="evidence" value="ECO:0007669"/>
    <property type="project" value="UniProtKB-KW"/>
</dbReference>
<dbReference type="Pfam" id="PF02365">
    <property type="entry name" value="NAM"/>
    <property type="match status" value="1"/>
</dbReference>